<dbReference type="OMA" id="IECTPLI"/>
<feature type="compositionally biased region" description="Basic and acidic residues" evidence="1">
    <location>
        <begin position="272"/>
        <end position="284"/>
    </location>
</feature>
<dbReference type="OrthoDB" id="4065577at2759"/>
<dbReference type="EMBL" id="LT598490">
    <property type="protein sequence ID" value="SCW02220.1"/>
    <property type="molecule type" value="Genomic_DNA"/>
</dbReference>
<feature type="region of interest" description="Disordered" evidence="1">
    <location>
        <begin position="1"/>
        <end position="116"/>
    </location>
</feature>
<dbReference type="STRING" id="4955.A0A1G4MEL5"/>
<accession>A0A1G4MEL5</accession>
<feature type="compositionally biased region" description="Polar residues" evidence="1">
    <location>
        <begin position="65"/>
        <end position="78"/>
    </location>
</feature>
<evidence type="ECO:0000313" key="3">
    <source>
        <dbReference type="Proteomes" id="UP000190831"/>
    </source>
</evidence>
<proteinExistence type="predicted"/>
<dbReference type="Proteomes" id="UP000190831">
    <property type="component" value="Chromosome F"/>
</dbReference>
<evidence type="ECO:0000313" key="2">
    <source>
        <dbReference type="EMBL" id="SCW02220.1"/>
    </source>
</evidence>
<feature type="compositionally biased region" description="Polar residues" evidence="1">
    <location>
        <begin position="100"/>
        <end position="115"/>
    </location>
</feature>
<keyword evidence="3" id="KW-1185">Reference proteome</keyword>
<reference evidence="3" key="1">
    <citation type="submission" date="2016-03" db="EMBL/GenBank/DDBJ databases">
        <authorList>
            <person name="Devillers H."/>
        </authorList>
    </citation>
    <scope>NUCLEOTIDE SEQUENCE [LARGE SCALE GENOMIC DNA]</scope>
</reference>
<feature type="region of interest" description="Disordered" evidence="1">
    <location>
        <begin position="271"/>
        <end position="292"/>
    </location>
</feature>
<sequence>MANISMPKKRGRPPILKNYSDPMKSPMAYSSLQMQKMGAQTFTKPLMKVTTSSVSTPSPRKRRNSSLNLEASPSSTGGSAKKARHRGTLLATPVRRPRSHSNSSPLTPSDNIFSSETKRQILKSSPIEFEAVETPKKPQGYAEELSDTPFKFSLCIGEDGKAKIAGPVSTSKVVVPSPKKMPLSTFDKRKVLGLLKKMKSTRKEIAPSPVSPPTSKAAMVRPSEVFSTVPPSSPQQVGNSQLTMPWTPRCTSVFQFRTGFTPNIAIDEVLEEPEKTLESQDGKQGRNKSLSRSNSFVFKLSSGDPLLMTDDPNTELLLTHPQANPAVELFYQQLLNSPRKPVTCFNTPPSLMNLGSPRPTSMQESSSIPPIVVTATDSANRFSQSKRSVPSTPVAEPTQEYTLSIQCTPLIQQTMNGSLNRPINDSFTQKPSKAQKPKLMEQDDARLALRKLISGLE</sequence>
<name>A0A1G4MEL5_LACFM</name>
<organism evidence="2 3">
    <name type="scientific">Lachancea fermentati</name>
    <name type="common">Zygosaccharomyces fermentati</name>
    <dbReference type="NCBI Taxonomy" id="4955"/>
    <lineage>
        <taxon>Eukaryota</taxon>
        <taxon>Fungi</taxon>
        <taxon>Dikarya</taxon>
        <taxon>Ascomycota</taxon>
        <taxon>Saccharomycotina</taxon>
        <taxon>Saccharomycetes</taxon>
        <taxon>Saccharomycetales</taxon>
        <taxon>Saccharomycetaceae</taxon>
        <taxon>Lachancea</taxon>
    </lineage>
</organism>
<dbReference type="AlphaFoldDB" id="A0A1G4MEL5"/>
<feature type="compositionally biased region" description="Low complexity" evidence="1">
    <location>
        <begin position="48"/>
        <end position="58"/>
    </location>
</feature>
<feature type="compositionally biased region" description="Polar residues" evidence="1">
    <location>
        <begin position="28"/>
        <end position="43"/>
    </location>
</feature>
<gene>
    <name evidence="2" type="ORF">LAFE_0F01618G</name>
</gene>
<evidence type="ECO:0000256" key="1">
    <source>
        <dbReference type="SAM" id="MobiDB-lite"/>
    </source>
</evidence>
<protein>
    <submittedName>
        <fullName evidence="2">LAFE_0F01618g1_1</fullName>
    </submittedName>
</protein>